<evidence type="ECO:0000256" key="1">
    <source>
        <dbReference type="SAM" id="Coils"/>
    </source>
</evidence>
<evidence type="ECO:0000256" key="4">
    <source>
        <dbReference type="SAM" id="SignalP"/>
    </source>
</evidence>
<feature type="chain" id="PRO_5039286983" description="DUF4349 domain-containing protein" evidence="4">
    <location>
        <begin position="29"/>
        <end position="317"/>
    </location>
</feature>
<evidence type="ECO:0000256" key="2">
    <source>
        <dbReference type="SAM" id="MobiDB-lite"/>
    </source>
</evidence>
<dbReference type="AlphaFoldDB" id="A0A1T4S704"/>
<dbReference type="EMBL" id="FUWS01000008">
    <property type="protein sequence ID" value="SKA24039.1"/>
    <property type="molecule type" value="Genomic_DNA"/>
</dbReference>
<sequence length="317" mass="32447">MNLCVGALHGRRRAVALACLTLATALLAGCSESRSNLGTASVPDAAMEAAPPEGGADGAAAGAASDLSVDVSERTVISTASLSVEVSDVEDASERAVERVVAAGGHVAAETAYSDGGELPSASLTLKVPQDGYEEALEELAELGDLRSLERQVEDVTEEVADVDSRVESAEASLARLRDLLEEAGTVEEVLAVEAEIGTRQGELEALQARQEALAGQTAYGTIELSLVGPASATDVDPSGFGDGFAAGVQALQTLLRGIAVLVGWLLPFLPLVALGGVPVWLLLRRGRRPARDAAPGHADVAADDEAAPAPPEREEG</sequence>
<proteinExistence type="predicted"/>
<keyword evidence="3" id="KW-0812">Transmembrane</keyword>
<gene>
    <name evidence="6" type="ORF">SAMN02745673_03276</name>
</gene>
<keyword evidence="7" id="KW-1185">Reference proteome</keyword>
<organism evidence="6 7">
    <name type="scientific">Marinactinospora thermotolerans DSM 45154</name>
    <dbReference type="NCBI Taxonomy" id="1122192"/>
    <lineage>
        <taxon>Bacteria</taxon>
        <taxon>Bacillati</taxon>
        <taxon>Actinomycetota</taxon>
        <taxon>Actinomycetes</taxon>
        <taxon>Streptosporangiales</taxon>
        <taxon>Nocardiopsidaceae</taxon>
        <taxon>Marinactinospora</taxon>
    </lineage>
</organism>
<evidence type="ECO:0000313" key="6">
    <source>
        <dbReference type="EMBL" id="SKA24039.1"/>
    </source>
</evidence>
<keyword evidence="1" id="KW-0175">Coiled coil</keyword>
<feature type="domain" description="DUF4349" evidence="5">
    <location>
        <begin position="74"/>
        <end position="281"/>
    </location>
</feature>
<keyword evidence="3" id="KW-0472">Membrane</keyword>
<dbReference type="Gene3D" id="1.10.287.1490">
    <property type="match status" value="1"/>
</dbReference>
<dbReference type="STRING" id="1122192.SAMN02745673_03276"/>
<evidence type="ECO:0000259" key="5">
    <source>
        <dbReference type="Pfam" id="PF14257"/>
    </source>
</evidence>
<feature type="coiled-coil region" evidence="1">
    <location>
        <begin position="146"/>
        <end position="187"/>
    </location>
</feature>
<keyword evidence="4" id="KW-0732">Signal</keyword>
<dbReference type="Proteomes" id="UP000190637">
    <property type="component" value="Unassembled WGS sequence"/>
</dbReference>
<feature type="transmembrane region" description="Helical" evidence="3">
    <location>
        <begin position="259"/>
        <end position="284"/>
    </location>
</feature>
<evidence type="ECO:0000256" key="3">
    <source>
        <dbReference type="SAM" id="Phobius"/>
    </source>
</evidence>
<reference evidence="6 7" key="1">
    <citation type="submission" date="2017-02" db="EMBL/GenBank/DDBJ databases">
        <authorList>
            <person name="Peterson S.W."/>
        </authorList>
    </citation>
    <scope>NUCLEOTIDE SEQUENCE [LARGE SCALE GENOMIC DNA]</scope>
    <source>
        <strain evidence="6 7">DSM 45154</strain>
    </source>
</reference>
<feature type="region of interest" description="Disordered" evidence="2">
    <location>
        <begin position="292"/>
        <end position="317"/>
    </location>
</feature>
<accession>A0A1T4S704</accession>
<keyword evidence="3" id="KW-1133">Transmembrane helix</keyword>
<name>A0A1T4S704_9ACTN</name>
<feature type="signal peptide" evidence="4">
    <location>
        <begin position="1"/>
        <end position="28"/>
    </location>
</feature>
<protein>
    <recommendedName>
        <fullName evidence="5">DUF4349 domain-containing protein</fullName>
    </recommendedName>
</protein>
<dbReference type="InterPro" id="IPR025645">
    <property type="entry name" value="DUF4349"/>
</dbReference>
<evidence type="ECO:0000313" key="7">
    <source>
        <dbReference type="Proteomes" id="UP000190637"/>
    </source>
</evidence>
<dbReference type="Pfam" id="PF14257">
    <property type="entry name" value="DUF4349"/>
    <property type="match status" value="1"/>
</dbReference>